<proteinExistence type="predicted"/>
<evidence type="ECO:0000313" key="2">
    <source>
        <dbReference type="EMBL" id="CAH2015180.1"/>
    </source>
</evidence>
<accession>A0A9P0MJ96</accession>
<name>A0A9P0MJ96_ACAOB</name>
<sequence length="79" mass="9351">MQYTSLHWPEPKDLRTAIMRLVCYLTDLMLDAEHSTNYNMDICWDDNEVGRITLTLILCEIARYLPPEIILKCNLVYED</sequence>
<gene>
    <name evidence="1" type="ORF">ACAOBT_LOCUS30748</name>
    <name evidence="2" type="ORF">ACAOBT_LOCUS34586</name>
</gene>
<dbReference type="EMBL" id="CAKOFQ010008629">
    <property type="protein sequence ID" value="CAH2015180.1"/>
    <property type="molecule type" value="Genomic_DNA"/>
</dbReference>
<dbReference type="OrthoDB" id="6771634at2759"/>
<comment type="caution">
    <text evidence="2">The sequence shown here is derived from an EMBL/GenBank/DDBJ whole genome shotgun (WGS) entry which is preliminary data.</text>
</comment>
<protein>
    <submittedName>
        <fullName evidence="2">Uncharacterized protein</fullName>
    </submittedName>
</protein>
<reference evidence="2" key="1">
    <citation type="submission" date="2022-03" db="EMBL/GenBank/DDBJ databases">
        <authorList>
            <person name="Sayadi A."/>
        </authorList>
    </citation>
    <scope>NUCLEOTIDE SEQUENCE</scope>
</reference>
<dbReference type="EMBL" id="CAKOFQ010007870">
    <property type="protein sequence ID" value="CAH2009287.1"/>
    <property type="molecule type" value="Genomic_DNA"/>
</dbReference>
<dbReference type="AlphaFoldDB" id="A0A9P0MJ96"/>
<evidence type="ECO:0000313" key="1">
    <source>
        <dbReference type="EMBL" id="CAH2009287.1"/>
    </source>
</evidence>
<evidence type="ECO:0000313" key="3">
    <source>
        <dbReference type="Proteomes" id="UP001152888"/>
    </source>
</evidence>
<keyword evidence="3" id="KW-1185">Reference proteome</keyword>
<dbReference type="Proteomes" id="UP001152888">
    <property type="component" value="Unassembled WGS sequence"/>
</dbReference>
<organism evidence="2 3">
    <name type="scientific">Acanthoscelides obtectus</name>
    <name type="common">Bean weevil</name>
    <name type="synonym">Bruchus obtectus</name>
    <dbReference type="NCBI Taxonomy" id="200917"/>
    <lineage>
        <taxon>Eukaryota</taxon>
        <taxon>Metazoa</taxon>
        <taxon>Ecdysozoa</taxon>
        <taxon>Arthropoda</taxon>
        <taxon>Hexapoda</taxon>
        <taxon>Insecta</taxon>
        <taxon>Pterygota</taxon>
        <taxon>Neoptera</taxon>
        <taxon>Endopterygota</taxon>
        <taxon>Coleoptera</taxon>
        <taxon>Polyphaga</taxon>
        <taxon>Cucujiformia</taxon>
        <taxon>Chrysomeloidea</taxon>
        <taxon>Chrysomelidae</taxon>
        <taxon>Bruchinae</taxon>
        <taxon>Bruchini</taxon>
        <taxon>Acanthoscelides</taxon>
    </lineage>
</organism>